<evidence type="ECO:0000313" key="2">
    <source>
        <dbReference type="EMBL" id="KAF9728402.1"/>
    </source>
</evidence>
<protein>
    <submittedName>
        <fullName evidence="2">Uncharacterized protein</fullName>
    </submittedName>
</protein>
<gene>
    <name evidence="2" type="ORF">PMIN01_13535</name>
</gene>
<comment type="caution">
    <text evidence="2">The sequence shown here is derived from an EMBL/GenBank/DDBJ whole genome shotgun (WGS) entry which is preliminary data.</text>
</comment>
<dbReference type="EMBL" id="WJXW01000020">
    <property type="protein sequence ID" value="KAF9728402.1"/>
    <property type="molecule type" value="Genomic_DNA"/>
</dbReference>
<evidence type="ECO:0000256" key="1">
    <source>
        <dbReference type="SAM" id="MobiDB-lite"/>
    </source>
</evidence>
<reference evidence="2" key="1">
    <citation type="journal article" date="2020" name="Mol. Plant Microbe Interact.">
        <title>Genome Sequence of the Biocontrol Agent Coniothyrium minitans strain Conio (IMI 134523).</title>
        <authorList>
            <person name="Patel D."/>
            <person name="Shittu T.A."/>
            <person name="Baroncelli R."/>
            <person name="Muthumeenakshi S."/>
            <person name="Osborne T.H."/>
            <person name="Janganan T.K."/>
            <person name="Sreenivasaprasad S."/>
        </authorList>
    </citation>
    <scope>NUCLEOTIDE SEQUENCE</scope>
    <source>
        <strain evidence="2">Conio</strain>
    </source>
</reference>
<accession>A0A9P6G3I5</accession>
<feature type="compositionally biased region" description="Polar residues" evidence="1">
    <location>
        <begin position="1"/>
        <end position="23"/>
    </location>
</feature>
<keyword evidence="3" id="KW-1185">Reference proteome</keyword>
<dbReference type="AlphaFoldDB" id="A0A9P6G3I5"/>
<organism evidence="2 3">
    <name type="scientific">Paraphaeosphaeria minitans</name>
    <dbReference type="NCBI Taxonomy" id="565426"/>
    <lineage>
        <taxon>Eukaryota</taxon>
        <taxon>Fungi</taxon>
        <taxon>Dikarya</taxon>
        <taxon>Ascomycota</taxon>
        <taxon>Pezizomycotina</taxon>
        <taxon>Dothideomycetes</taxon>
        <taxon>Pleosporomycetidae</taxon>
        <taxon>Pleosporales</taxon>
        <taxon>Massarineae</taxon>
        <taxon>Didymosphaeriaceae</taxon>
        <taxon>Paraphaeosphaeria</taxon>
    </lineage>
</organism>
<evidence type="ECO:0000313" key="3">
    <source>
        <dbReference type="Proteomes" id="UP000756921"/>
    </source>
</evidence>
<dbReference type="OrthoDB" id="10597648at2759"/>
<sequence length="169" mass="19149">MATASLQNHAPQSATAVRTNNATPVLPLSPDGVPSLHHTIGRTIDHYSSSERDALPAPREVTILQCELLQLLLGYLFPRDGYEVEEADLLCSLEEIWAEHEQQFKLAFHRLFASYREALFAWISERRITTQLRLMIESEPSAETLETVDRVLAVNDLRILRLKFSLHSA</sequence>
<proteinExistence type="predicted"/>
<name>A0A9P6G3I5_9PLEO</name>
<dbReference type="Proteomes" id="UP000756921">
    <property type="component" value="Unassembled WGS sequence"/>
</dbReference>
<feature type="region of interest" description="Disordered" evidence="1">
    <location>
        <begin position="1"/>
        <end position="33"/>
    </location>
</feature>